<dbReference type="PANTHER" id="PTHR22916:SF67">
    <property type="entry name" value="COLANIC ACID BIOSYNTHESIS GLYCOSYL TRANSFERASE WCAE-RELATED"/>
    <property type="match status" value="1"/>
</dbReference>
<dbReference type="GO" id="GO:0016758">
    <property type="term" value="F:hexosyltransferase activity"/>
    <property type="evidence" value="ECO:0007669"/>
    <property type="project" value="UniProtKB-ARBA"/>
</dbReference>
<dbReference type="RefSeq" id="WP_147231749.1">
    <property type="nucleotide sequence ID" value="NZ_VOSB01000014.1"/>
</dbReference>
<name>A0A5C7BFD4_9FLAO</name>
<dbReference type="Pfam" id="PF00535">
    <property type="entry name" value="Glycos_transf_2"/>
    <property type="match status" value="1"/>
</dbReference>
<comment type="caution">
    <text evidence="2">The sequence shown here is derived from an EMBL/GenBank/DDBJ whole genome shotgun (WGS) entry which is preliminary data.</text>
</comment>
<dbReference type="OrthoDB" id="9788101at2"/>
<organism evidence="2 3">
    <name type="scientific">Psychroserpens burtonensis</name>
    <dbReference type="NCBI Taxonomy" id="49278"/>
    <lineage>
        <taxon>Bacteria</taxon>
        <taxon>Pseudomonadati</taxon>
        <taxon>Bacteroidota</taxon>
        <taxon>Flavobacteriia</taxon>
        <taxon>Flavobacteriales</taxon>
        <taxon>Flavobacteriaceae</taxon>
        <taxon>Psychroserpens</taxon>
    </lineage>
</organism>
<proteinExistence type="predicted"/>
<protein>
    <submittedName>
        <fullName evidence="2">Glycosyltransferase</fullName>
    </submittedName>
</protein>
<dbReference type="PANTHER" id="PTHR22916">
    <property type="entry name" value="GLYCOSYLTRANSFERASE"/>
    <property type="match status" value="1"/>
</dbReference>
<dbReference type="EMBL" id="VOSB01000014">
    <property type="protein sequence ID" value="TXE17127.1"/>
    <property type="molecule type" value="Genomic_DNA"/>
</dbReference>
<reference evidence="2 3" key="1">
    <citation type="submission" date="2019-08" db="EMBL/GenBank/DDBJ databases">
        <title>Genome of Psychroserpens burtonensis ACAM 167.</title>
        <authorList>
            <person name="Bowman J.P."/>
        </authorList>
    </citation>
    <scope>NUCLEOTIDE SEQUENCE [LARGE SCALE GENOMIC DNA]</scope>
    <source>
        <strain evidence="2 3">ACAM 167</strain>
    </source>
</reference>
<gene>
    <name evidence="2" type="ORF">ES692_10740</name>
</gene>
<evidence type="ECO:0000259" key="1">
    <source>
        <dbReference type="Pfam" id="PF00535"/>
    </source>
</evidence>
<feature type="domain" description="Glycosyltransferase 2-like" evidence="1">
    <location>
        <begin position="4"/>
        <end position="128"/>
    </location>
</feature>
<evidence type="ECO:0000313" key="2">
    <source>
        <dbReference type="EMBL" id="TXE17127.1"/>
    </source>
</evidence>
<evidence type="ECO:0000313" key="3">
    <source>
        <dbReference type="Proteomes" id="UP000321938"/>
    </source>
</evidence>
<dbReference type="InterPro" id="IPR029044">
    <property type="entry name" value="Nucleotide-diphossugar_trans"/>
</dbReference>
<dbReference type="Gene3D" id="3.90.550.10">
    <property type="entry name" value="Spore Coat Polysaccharide Biosynthesis Protein SpsA, Chain A"/>
    <property type="match status" value="1"/>
</dbReference>
<keyword evidence="2" id="KW-0808">Transferase</keyword>
<dbReference type="AlphaFoldDB" id="A0A5C7BFD4"/>
<keyword evidence="3" id="KW-1185">Reference proteome</keyword>
<dbReference type="Proteomes" id="UP000321938">
    <property type="component" value="Unassembled WGS sequence"/>
</dbReference>
<dbReference type="InterPro" id="IPR001173">
    <property type="entry name" value="Glyco_trans_2-like"/>
</dbReference>
<accession>A0A5C7BFD4</accession>
<sequence length="168" mass="18882">MQLSIITINYNHLEGLKTTMTSVFEQTYGSIEYIVIDGGSNDGSAAFIAEHTNKLVYSISEPDEGIYHAMNKGIDQATGDYLLFLNSGDWLVDQFVIEKVIGFKPIEDIVYGDPLVRKGDKWVRKFMPKAMSIGVALTHTLAHQAEFYHKDLFNVCYSSDSVSNWRSS</sequence>
<dbReference type="SUPFAM" id="SSF53448">
    <property type="entry name" value="Nucleotide-diphospho-sugar transferases"/>
    <property type="match status" value="1"/>
</dbReference>